<dbReference type="RefSeq" id="WP_118155841.1">
    <property type="nucleotide sequence ID" value="NZ_QWEY01000015.1"/>
</dbReference>
<dbReference type="EMBL" id="QWEY01000015">
    <property type="protein sequence ID" value="RGP35469.1"/>
    <property type="molecule type" value="Genomic_DNA"/>
</dbReference>
<keyword evidence="1" id="KW-0472">Membrane</keyword>
<name>A0A411YXK3_9RHOB</name>
<feature type="transmembrane region" description="Helical" evidence="1">
    <location>
        <begin position="5"/>
        <end position="25"/>
    </location>
</feature>
<evidence type="ECO:0000313" key="2">
    <source>
        <dbReference type="EMBL" id="RGP35469.1"/>
    </source>
</evidence>
<keyword evidence="3" id="KW-1185">Reference proteome</keyword>
<evidence type="ECO:0000313" key="3">
    <source>
        <dbReference type="Proteomes" id="UP000284547"/>
    </source>
</evidence>
<organism evidence="2 3">
    <name type="scientific">Pseudotabrizicola alkalilacus</name>
    <dbReference type="NCBI Taxonomy" id="2305252"/>
    <lineage>
        <taxon>Bacteria</taxon>
        <taxon>Pseudomonadati</taxon>
        <taxon>Pseudomonadota</taxon>
        <taxon>Alphaproteobacteria</taxon>
        <taxon>Rhodobacterales</taxon>
        <taxon>Paracoccaceae</taxon>
        <taxon>Pseudotabrizicola</taxon>
    </lineage>
</organism>
<dbReference type="AlphaFoldDB" id="A0A411YXK3"/>
<evidence type="ECO:0000256" key="1">
    <source>
        <dbReference type="SAM" id="Phobius"/>
    </source>
</evidence>
<protein>
    <submittedName>
        <fullName evidence="2">Uncharacterized protein</fullName>
    </submittedName>
</protein>
<feature type="transmembrane region" description="Helical" evidence="1">
    <location>
        <begin position="31"/>
        <end position="48"/>
    </location>
</feature>
<dbReference type="Proteomes" id="UP000284547">
    <property type="component" value="Unassembled WGS sequence"/>
</dbReference>
<comment type="caution">
    <text evidence="2">The sequence shown here is derived from an EMBL/GenBank/DDBJ whole genome shotgun (WGS) entry which is preliminary data.</text>
</comment>
<keyword evidence="1" id="KW-1133">Transmembrane helix</keyword>
<accession>A0A411YXK3</accession>
<gene>
    <name evidence="2" type="ORF">D1012_19755</name>
</gene>
<reference evidence="2 3" key="1">
    <citation type="submission" date="2018-08" db="EMBL/GenBank/DDBJ databases">
        <title>Flavobacterium tibetense sp. nov., isolated from a wetland YonghuCo on Tibetan Plateau.</title>
        <authorList>
            <person name="Phurbu D."/>
            <person name="Lu H."/>
            <person name="Xing P."/>
        </authorList>
    </citation>
    <scope>NUCLEOTIDE SEQUENCE [LARGE SCALE GENOMIC DNA]</scope>
    <source>
        <strain evidence="2 3">DJC</strain>
    </source>
</reference>
<sequence>MIAAYVLIAAIGGLLGFCAGLLLGVPFWASLLFYPAGGTTLVALSVMWQQVKIWKNTNTYQSINGASMRGVKD</sequence>
<proteinExistence type="predicted"/>
<keyword evidence="1" id="KW-0812">Transmembrane</keyword>